<organism evidence="2 3">
    <name type="scientific">Aspergillus neoniger (strain CBS 115656)</name>
    <dbReference type="NCBI Taxonomy" id="1448310"/>
    <lineage>
        <taxon>Eukaryota</taxon>
        <taxon>Fungi</taxon>
        <taxon>Dikarya</taxon>
        <taxon>Ascomycota</taxon>
        <taxon>Pezizomycotina</taxon>
        <taxon>Eurotiomycetes</taxon>
        <taxon>Eurotiomycetidae</taxon>
        <taxon>Eurotiales</taxon>
        <taxon>Aspergillaceae</taxon>
        <taxon>Aspergillus</taxon>
        <taxon>Aspergillus subgen. Circumdati</taxon>
    </lineage>
</organism>
<dbReference type="GeneID" id="37132136"/>
<dbReference type="AlphaFoldDB" id="A0A318YZ17"/>
<feature type="transmembrane region" description="Helical" evidence="1">
    <location>
        <begin position="6"/>
        <end position="30"/>
    </location>
</feature>
<keyword evidence="1" id="KW-1133">Transmembrane helix</keyword>
<dbReference type="RefSeq" id="XP_025478576.1">
    <property type="nucleotide sequence ID" value="XM_025629680.1"/>
</dbReference>
<dbReference type="EMBL" id="KZ821465">
    <property type="protein sequence ID" value="PYH33098.1"/>
    <property type="molecule type" value="Genomic_DNA"/>
</dbReference>
<keyword evidence="1" id="KW-0812">Transmembrane</keyword>
<dbReference type="Proteomes" id="UP000247647">
    <property type="component" value="Unassembled WGS sequence"/>
</dbReference>
<keyword evidence="3" id="KW-1185">Reference proteome</keyword>
<evidence type="ECO:0000313" key="3">
    <source>
        <dbReference type="Proteomes" id="UP000247647"/>
    </source>
</evidence>
<evidence type="ECO:0000256" key="1">
    <source>
        <dbReference type="SAM" id="Phobius"/>
    </source>
</evidence>
<accession>A0A318YZ17</accession>
<gene>
    <name evidence="2" type="ORF">BO87DRAFT_93353</name>
</gene>
<evidence type="ECO:0000313" key="2">
    <source>
        <dbReference type="EMBL" id="PYH33098.1"/>
    </source>
</evidence>
<proteinExistence type="predicted"/>
<protein>
    <submittedName>
        <fullName evidence="2">Uncharacterized protein</fullName>
    </submittedName>
</protein>
<keyword evidence="1" id="KW-0472">Membrane</keyword>
<name>A0A318YZ17_ASPNB</name>
<sequence length="85" mass="9393">MIFLELYSLCLFCCNFFYFFIFLFLGHLLINGGTVSGICRGLFTLSFSVSVGLASCDGSCTGICCAKLLCFFLGHLSKDRCDVMQ</sequence>
<reference evidence="2" key="1">
    <citation type="submission" date="2016-12" db="EMBL/GenBank/DDBJ databases">
        <title>The genomes of Aspergillus section Nigri reveals drivers in fungal speciation.</title>
        <authorList>
            <consortium name="DOE Joint Genome Institute"/>
            <person name="Vesth T.C."/>
            <person name="Nybo J."/>
            <person name="Theobald S."/>
            <person name="Brandl J."/>
            <person name="Frisvad J.C."/>
            <person name="Nielsen K.F."/>
            <person name="Lyhne E.K."/>
            <person name="Kogle M.E."/>
            <person name="Kuo A."/>
            <person name="Riley R."/>
            <person name="Clum A."/>
            <person name="Nolan M."/>
            <person name="Lipzen A."/>
            <person name="Salamov A."/>
            <person name="Henrissat B."/>
            <person name="Wiebenga A."/>
            <person name="De Vries R.P."/>
            <person name="Grigoriev I.V."/>
            <person name="Mortensen U.H."/>
            <person name="Andersen M.R."/>
            <person name="Baker S.E."/>
        </authorList>
    </citation>
    <scope>NUCLEOTIDE SEQUENCE [LARGE SCALE GENOMIC DNA]</scope>
    <source>
        <strain evidence="2">CBS 115656</strain>
    </source>
</reference>